<name>A0ABW1BXB0_9ACTN</name>
<dbReference type="InterPro" id="IPR011704">
    <property type="entry name" value="ATPase_dyneun-rel_AAA"/>
</dbReference>
<accession>A0ABW1BXB0</accession>
<reference evidence="3" key="1">
    <citation type="journal article" date="2019" name="Int. J. Syst. Evol. Microbiol.">
        <title>The Global Catalogue of Microorganisms (GCM) 10K type strain sequencing project: providing services to taxonomists for standard genome sequencing and annotation.</title>
        <authorList>
            <consortium name="The Broad Institute Genomics Platform"/>
            <consortium name="The Broad Institute Genome Sequencing Center for Infectious Disease"/>
            <person name="Wu L."/>
            <person name="Ma J."/>
        </authorList>
    </citation>
    <scope>NUCLEOTIDE SEQUENCE [LARGE SCALE GENOMIC DNA]</scope>
    <source>
        <strain evidence="3">CGMCC 4.7106</strain>
    </source>
</reference>
<dbReference type="SMART" id="SM00382">
    <property type="entry name" value="AAA"/>
    <property type="match status" value="1"/>
</dbReference>
<protein>
    <submittedName>
        <fullName evidence="2">AAA family ATPase</fullName>
    </submittedName>
</protein>
<keyword evidence="3" id="KW-1185">Reference proteome</keyword>
<dbReference type="RefSeq" id="WP_219543954.1">
    <property type="nucleotide sequence ID" value="NZ_JAHKRN010000006.1"/>
</dbReference>
<evidence type="ECO:0000313" key="2">
    <source>
        <dbReference type="EMBL" id="MFC5817251.1"/>
    </source>
</evidence>
<dbReference type="Pfam" id="PF07728">
    <property type="entry name" value="AAA_5"/>
    <property type="match status" value="1"/>
</dbReference>
<proteinExistence type="predicted"/>
<dbReference type="CDD" id="cd00009">
    <property type="entry name" value="AAA"/>
    <property type="match status" value="1"/>
</dbReference>
<dbReference type="EMBL" id="JBHSNW010000008">
    <property type="protein sequence ID" value="MFC5817251.1"/>
    <property type="molecule type" value="Genomic_DNA"/>
</dbReference>
<organism evidence="2 3">
    <name type="scientific">Nonomuraea harbinensis</name>
    <dbReference type="NCBI Taxonomy" id="1286938"/>
    <lineage>
        <taxon>Bacteria</taxon>
        <taxon>Bacillati</taxon>
        <taxon>Actinomycetota</taxon>
        <taxon>Actinomycetes</taxon>
        <taxon>Streptosporangiales</taxon>
        <taxon>Streptosporangiaceae</taxon>
        <taxon>Nonomuraea</taxon>
    </lineage>
</organism>
<dbReference type="Proteomes" id="UP001596096">
    <property type="component" value="Unassembled WGS sequence"/>
</dbReference>
<gene>
    <name evidence="2" type="ORF">ACFPUY_19315</name>
</gene>
<sequence length="365" mass="37570">MTKNDSVRTALALAVRAGLPVLLWGAPGTGKTSAVVALGRQLDLPVEVVVGSVREPGDFAGLPVVRQEGTWFAPPRWAERLASAGSGLLFLDELTTAPPAVQAAMLRVVLERAVGDLVLPEGVRIVAAANPPDLAADGWELSAPLANRLVHLDWEVSPVDVADGLAHGFPEPDAVRVVPPSRAGVAAAKARVGAFLRVRPELVLAVPGTPERAGRSWPSPRSWEMAAIALAAGEADAAVTDVDAAVAALVIGAVGEAAGFELLSWLRTLDLPDPETLLDDPDAPLPDRADRLHALLGGLVAHVVADGGAAAWERAWTVIGRVSKTTPDVAAASARTLAANRPAGAGLPSALLDLAPILRSAGLMP</sequence>
<dbReference type="InterPro" id="IPR003593">
    <property type="entry name" value="AAA+_ATPase"/>
</dbReference>
<comment type="caution">
    <text evidence="2">The sequence shown here is derived from an EMBL/GenBank/DDBJ whole genome shotgun (WGS) entry which is preliminary data.</text>
</comment>
<evidence type="ECO:0000313" key="3">
    <source>
        <dbReference type="Proteomes" id="UP001596096"/>
    </source>
</evidence>
<feature type="domain" description="AAA+ ATPase" evidence="1">
    <location>
        <begin position="17"/>
        <end position="160"/>
    </location>
</feature>
<evidence type="ECO:0000259" key="1">
    <source>
        <dbReference type="SMART" id="SM00382"/>
    </source>
</evidence>